<protein>
    <recommendedName>
        <fullName evidence="4">DUF2975 domain-containing protein</fullName>
    </recommendedName>
</protein>
<keyword evidence="1" id="KW-0812">Transmembrane</keyword>
<evidence type="ECO:0000313" key="2">
    <source>
        <dbReference type="EMBL" id="XAO46056.1"/>
    </source>
</evidence>
<accession>A0AAU6WED1</accession>
<dbReference type="EMBL" id="CP125942">
    <property type="protein sequence ID" value="XAO46056.1"/>
    <property type="molecule type" value="Genomic_DNA"/>
</dbReference>
<organism evidence="2 3">
    <name type="scientific">Glutamicibacter ectropisis</name>
    <dbReference type="NCBI Taxonomy" id="3046593"/>
    <lineage>
        <taxon>Bacteria</taxon>
        <taxon>Bacillati</taxon>
        <taxon>Actinomycetota</taxon>
        <taxon>Actinomycetes</taxon>
        <taxon>Micrococcales</taxon>
        <taxon>Micrococcaceae</taxon>
        <taxon>Glutamicibacter</taxon>
    </lineage>
</organism>
<evidence type="ECO:0008006" key="4">
    <source>
        <dbReference type="Google" id="ProtNLM"/>
    </source>
</evidence>
<keyword evidence="1" id="KW-1133">Transmembrane helix</keyword>
<proteinExistence type="predicted"/>
<feature type="transmembrane region" description="Helical" evidence="1">
    <location>
        <begin position="216"/>
        <end position="236"/>
    </location>
</feature>
<reference evidence="2 3" key="1">
    <citation type="submission" date="2023-05" db="EMBL/GenBank/DDBJ databases">
        <title>Glutamicibacter sp. B1, complete genome.</title>
        <authorList>
            <person name="Long Y.H."/>
            <person name="Fang T."/>
            <person name="Li X.Y."/>
        </authorList>
    </citation>
    <scope>NUCLEOTIDE SEQUENCE [LARGE SCALE GENOMIC DNA]</scope>
    <source>
        <strain evidence="2 3">B1</strain>
    </source>
</reference>
<dbReference type="RefSeq" id="WP_345472087.1">
    <property type="nucleotide sequence ID" value="NZ_CP125942.1"/>
</dbReference>
<gene>
    <name evidence="2" type="ORF">QMQ05_00400</name>
</gene>
<feature type="transmembrane region" description="Helical" evidence="1">
    <location>
        <begin position="38"/>
        <end position="64"/>
    </location>
</feature>
<feature type="transmembrane region" description="Helical" evidence="1">
    <location>
        <begin position="116"/>
        <end position="139"/>
    </location>
</feature>
<sequence length="253" mass="26395">MSILFPSLLILCLLGVLVVLGIAYALRGRASSAGGVLAFTRVIAWIGLILISGSALIGIVTALANGEMNVQVPVEPYWPQYPSVISVTPDHAGTVHSEITTVSVTATNLSFATRGLLAAGMLVSGLAAVAVLAAVITLCNKLISAKPFSGSLLRMGRLSAGALAFGTLLGQTLTGIGAYRVGEEALRVDGYASVGEQEFPGSSPWPELTFSINYEFGPLFMALAILVVVELVNAGMRLARQNERLKHDTDGLV</sequence>
<feature type="transmembrane region" description="Helical" evidence="1">
    <location>
        <begin position="6"/>
        <end position="26"/>
    </location>
</feature>
<evidence type="ECO:0000313" key="3">
    <source>
        <dbReference type="Proteomes" id="UP001486888"/>
    </source>
</evidence>
<dbReference type="KEGG" id="gey:QMQ05_00400"/>
<feature type="transmembrane region" description="Helical" evidence="1">
    <location>
        <begin position="160"/>
        <end position="179"/>
    </location>
</feature>
<evidence type="ECO:0000256" key="1">
    <source>
        <dbReference type="SAM" id="Phobius"/>
    </source>
</evidence>
<keyword evidence="1" id="KW-0472">Membrane</keyword>
<dbReference type="AlphaFoldDB" id="A0AAU6WED1"/>
<keyword evidence="3" id="KW-1185">Reference proteome</keyword>
<dbReference type="Proteomes" id="UP001486888">
    <property type="component" value="Chromosome"/>
</dbReference>
<name>A0AAU6WED1_9MICC</name>